<keyword evidence="2" id="KW-0963">Cytoplasm</keyword>
<dbReference type="PANTHER" id="PTHR46630:SF1">
    <property type="entry name" value="TETRATRICOPEPTIDE REPEAT PROTEIN 29"/>
    <property type="match status" value="1"/>
</dbReference>
<dbReference type="InterPro" id="IPR011990">
    <property type="entry name" value="TPR-like_helical_dom_sf"/>
</dbReference>
<protein>
    <submittedName>
        <fullName evidence="6">Tetratricopeptide repeat protein</fullName>
    </submittedName>
</protein>
<evidence type="ECO:0000313" key="7">
    <source>
        <dbReference type="Proteomes" id="UP000730482"/>
    </source>
</evidence>
<evidence type="ECO:0000256" key="1">
    <source>
        <dbReference type="ARBA" id="ARBA00004496"/>
    </source>
</evidence>
<gene>
    <name evidence="6" type="ORF">KGQ19_04655</name>
</gene>
<evidence type="ECO:0000256" key="2">
    <source>
        <dbReference type="ARBA" id="ARBA00022490"/>
    </source>
</evidence>
<dbReference type="InterPro" id="IPR019734">
    <property type="entry name" value="TPR_rpt"/>
</dbReference>
<dbReference type="InterPro" id="IPR051476">
    <property type="entry name" value="Bac_ResReg_Asp_Phosphatase"/>
</dbReference>
<organism evidence="6 7">
    <name type="scientific">Catenulispora pinistramenti</name>
    <dbReference type="NCBI Taxonomy" id="2705254"/>
    <lineage>
        <taxon>Bacteria</taxon>
        <taxon>Bacillati</taxon>
        <taxon>Actinomycetota</taxon>
        <taxon>Actinomycetes</taxon>
        <taxon>Catenulisporales</taxon>
        <taxon>Catenulisporaceae</taxon>
        <taxon>Catenulispora</taxon>
    </lineage>
</organism>
<keyword evidence="3" id="KW-0677">Repeat</keyword>
<dbReference type="RefSeq" id="WP_212007803.1">
    <property type="nucleotide sequence ID" value="NZ_JAAFYZ010000010.1"/>
</dbReference>
<dbReference type="EMBL" id="JAAFYZ010000010">
    <property type="protein sequence ID" value="MBS2546152.1"/>
    <property type="molecule type" value="Genomic_DNA"/>
</dbReference>
<keyword evidence="4" id="KW-0802">TPR repeat</keyword>
<proteinExistence type="inferred from homology"/>
<dbReference type="Gene3D" id="1.25.40.10">
    <property type="entry name" value="Tetratricopeptide repeat domain"/>
    <property type="match status" value="3"/>
</dbReference>
<evidence type="ECO:0000256" key="4">
    <source>
        <dbReference type="ARBA" id="ARBA00022803"/>
    </source>
</evidence>
<evidence type="ECO:0000256" key="3">
    <source>
        <dbReference type="ARBA" id="ARBA00022737"/>
    </source>
</evidence>
<comment type="caution">
    <text evidence="6">The sequence shown here is derived from an EMBL/GenBank/DDBJ whole genome shotgun (WGS) entry which is preliminary data.</text>
</comment>
<accession>A0ABS5KID5</accession>
<dbReference type="SUPFAM" id="SSF48452">
    <property type="entry name" value="TPR-like"/>
    <property type="match status" value="2"/>
</dbReference>
<comment type="subcellular location">
    <subcellularLocation>
        <location evidence="1">Cytoplasm</location>
    </subcellularLocation>
</comment>
<reference evidence="6 7" key="1">
    <citation type="submission" date="2020-02" db="EMBL/GenBank/DDBJ databases">
        <title>Acidophilic actinobacteria isolated from forest soil.</title>
        <authorList>
            <person name="Golinska P."/>
        </authorList>
    </citation>
    <scope>NUCLEOTIDE SEQUENCE [LARGE SCALE GENOMIC DNA]</scope>
    <source>
        <strain evidence="6 7">NL8</strain>
    </source>
</reference>
<evidence type="ECO:0000313" key="6">
    <source>
        <dbReference type="EMBL" id="MBS2546152.1"/>
    </source>
</evidence>
<evidence type="ECO:0000256" key="5">
    <source>
        <dbReference type="ARBA" id="ARBA00038253"/>
    </source>
</evidence>
<dbReference type="PANTHER" id="PTHR46630">
    <property type="entry name" value="TETRATRICOPEPTIDE REPEAT PROTEIN 29"/>
    <property type="match status" value="1"/>
</dbReference>
<dbReference type="Proteomes" id="UP000730482">
    <property type="component" value="Unassembled WGS sequence"/>
</dbReference>
<dbReference type="SMART" id="SM00028">
    <property type="entry name" value="TPR"/>
    <property type="match status" value="6"/>
</dbReference>
<comment type="similarity">
    <text evidence="5">Belongs to the Rap family.</text>
</comment>
<name>A0ABS5KID5_9ACTN</name>
<keyword evidence="7" id="KW-1185">Reference proteome</keyword>
<sequence>MSDRARQVLEAQIRRYGRAANAARGVSRILLPLLPGDDNLDGAPVFTSLADAQAWYLDNADGIRKSMIRASLADADEHSSRVVRGLEQVMTSIHDIDGRLELAELALTSARGRNDNPAEAHALMNRGGGYKMGEQPVKAVADYKKAAHLFAKLNDNAGMIAALSRLAVAQAAARQLDDADDTLDQVLALCGDGEDTLAALAYVNRARVSIERGQFDKAIDHGLVGLERLQACDAAQPWFTDAHLELTEAYTAAGEFERASHHLSAVVALLANGSENVPQCIAAAFVGGELLLAQGHPRDALASFQRAVALQSAGPHPYRIANALDGVGKAWFALGDFEQAAQHHTSALSVRIRAGEPFASARTRYHLAMANVEAGQVDEAVRLRDLALLELAGIVDPAADALRAELNRAV</sequence>